<reference evidence="1" key="2">
    <citation type="submission" date="2020-09" db="EMBL/GenBank/DDBJ databases">
        <authorList>
            <person name="Sun Q."/>
            <person name="Ohkuma M."/>
        </authorList>
    </citation>
    <scope>NUCLEOTIDE SEQUENCE</scope>
    <source>
        <strain evidence="1">JCM 12580</strain>
    </source>
</reference>
<evidence type="ECO:0000313" key="1">
    <source>
        <dbReference type="EMBL" id="GGJ81933.1"/>
    </source>
</evidence>
<dbReference type="EMBL" id="BMNQ01000001">
    <property type="protein sequence ID" value="GGJ81933.1"/>
    <property type="molecule type" value="Genomic_DNA"/>
</dbReference>
<reference evidence="1" key="1">
    <citation type="journal article" date="2014" name="Int. J. Syst. Evol. Microbiol.">
        <title>Complete genome sequence of Corynebacterium casei LMG S-19264T (=DSM 44701T), isolated from a smear-ripened cheese.</title>
        <authorList>
            <consortium name="US DOE Joint Genome Institute (JGI-PGF)"/>
            <person name="Walter F."/>
            <person name="Albersmeier A."/>
            <person name="Kalinowski J."/>
            <person name="Ruckert C."/>
        </authorList>
    </citation>
    <scope>NUCLEOTIDE SEQUENCE</scope>
    <source>
        <strain evidence="1">JCM 12580</strain>
    </source>
</reference>
<evidence type="ECO:0000313" key="2">
    <source>
        <dbReference type="Proteomes" id="UP000658382"/>
    </source>
</evidence>
<gene>
    <name evidence="1" type="ORF">GCM10007063_00450</name>
</gene>
<sequence length="59" mass="6628">MTGCVEEKGINGKHIAPLVYQMDSQNPTRTLTDLPSKLFQEWVSEAVRTFSNLYPAEGK</sequence>
<dbReference type="Proteomes" id="UP000658382">
    <property type="component" value="Unassembled WGS sequence"/>
</dbReference>
<proteinExistence type="predicted"/>
<keyword evidence="2" id="KW-1185">Reference proteome</keyword>
<dbReference type="AlphaFoldDB" id="A0A917PK51"/>
<name>A0A917PK51_9BACI</name>
<accession>A0A917PK51</accession>
<protein>
    <submittedName>
        <fullName evidence="1">Uncharacterized protein</fullName>
    </submittedName>
</protein>
<organism evidence="1 2">
    <name type="scientific">Lentibacillus kapialis</name>
    <dbReference type="NCBI Taxonomy" id="340214"/>
    <lineage>
        <taxon>Bacteria</taxon>
        <taxon>Bacillati</taxon>
        <taxon>Bacillota</taxon>
        <taxon>Bacilli</taxon>
        <taxon>Bacillales</taxon>
        <taxon>Bacillaceae</taxon>
        <taxon>Lentibacillus</taxon>
    </lineage>
</organism>
<comment type="caution">
    <text evidence="1">The sequence shown here is derived from an EMBL/GenBank/DDBJ whole genome shotgun (WGS) entry which is preliminary data.</text>
</comment>